<accession>A0A0E2HF00</accession>
<feature type="compositionally biased region" description="Acidic residues" evidence="1">
    <location>
        <begin position="168"/>
        <end position="180"/>
    </location>
</feature>
<comment type="caution">
    <text evidence="5">The sequence shown here is derived from an EMBL/GenBank/DDBJ whole genome shotgun (WGS) entry which is preliminary data.</text>
</comment>
<sequence length="262" mass="28082">MRRWRSMAAALCAAVLLCGFSAVPAFAYADGGEGEDYGDPTMTEETTAPEPEPTIEPGEGFSEEGNLVTRDLLYDEHTNKQFITVQTSGGNTFYIVIDYDKPVDEEGEQYETYFLNMVDEADLLAAAEAAGVELAACSCAEKCAAGAVNTDCPICAVNMTECAGAEPEPAETEETGEPAPEEEKPETGGNPGMLLLVLAVAVIGGGAGWYFKIYRPKHEKAAEPEEDYGGELPDYDGPEGYGDEEDRPPWDEEDDDGEGADE</sequence>
<dbReference type="HOGENOM" id="CLU_091994_0_0_9"/>
<dbReference type="RefSeq" id="WP_002595074.1">
    <property type="nucleotide sequence ID" value="NZ_KB851002.1"/>
</dbReference>
<keyword evidence="2" id="KW-0472">Membrane</keyword>
<dbReference type="InterPro" id="IPR025376">
    <property type="entry name" value="CD1107-like_dom"/>
</dbReference>
<feature type="domain" description="Mobile element protein CD1107-like" evidence="4">
    <location>
        <begin position="60"/>
        <end position="219"/>
    </location>
</feature>
<protein>
    <recommendedName>
        <fullName evidence="4">Mobile element protein CD1107-like domain-containing protein</fullName>
    </recommendedName>
</protein>
<evidence type="ECO:0000313" key="6">
    <source>
        <dbReference type="Proteomes" id="UP000013085"/>
    </source>
</evidence>
<evidence type="ECO:0000256" key="2">
    <source>
        <dbReference type="SAM" id="Phobius"/>
    </source>
</evidence>
<feature type="region of interest" description="Disordered" evidence="1">
    <location>
        <begin position="220"/>
        <end position="262"/>
    </location>
</feature>
<feature type="chain" id="PRO_5038718882" description="Mobile element protein CD1107-like domain-containing protein" evidence="3">
    <location>
        <begin position="28"/>
        <end position="262"/>
    </location>
</feature>
<dbReference type="AlphaFoldDB" id="A0A0E2HF00"/>
<keyword evidence="2" id="KW-0812">Transmembrane</keyword>
<proteinExistence type="predicted"/>
<keyword evidence="2" id="KW-1133">Transmembrane helix</keyword>
<dbReference type="PATRIC" id="fig|999408.3.peg.6081"/>
<gene>
    <name evidence="5" type="ORF">HMPREF1090_05672</name>
</gene>
<feature type="transmembrane region" description="Helical" evidence="2">
    <location>
        <begin position="192"/>
        <end position="211"/>
    </location>
</feature>
<evidence type="ECO:0000259" key="4">
    <source>
        <dbReference type="Pfam" id="PF14283"/>
    </source>
</evidence>
<feature type="region of interest" description="Disordered" evidence="1">
    <location>
        <begin position="166"/>
        <end position="190"/>
    </location>
</feature>
<dbReference type="EMBL" id="AGYR01000080">
    <property type="protein sequence ID" value="ENZ05344.1"/>
    <property type="molecule type" value="Genomic_DNA"/>
</dbReference>
<feature type="signal peptide" evidence="3">
    <location>
        <begin position="1"/>
        <end position="27"/>
    </location>
</feature>
<evidence type="ECO:0000256" key="1">
    <source>
        <dbReference type="SAM" id="MobiDB-lite"/>
    </source>
</evidence>
<feature type="region of interest" description="Disordered" evidence="1">
    <location>
        <begin position="34"/>
        <end position="62"/>
    </location>
</feature>
<reference evidence="5 6" key="1">
    <citation type="submission" date="2013-01" db="EMBL/GenBank/DDBJ databases">
        <title>The Genome Sequence of Clostridium clostridioforme 90A8.</title>
        <authorList>
            <consortium name="The Broad Institute Genome Sequencing Platform"/>
            <person name="Earl A."/>
            <person name="Ward D."/>
            <person name="Feldgarden M."/>
            <person name="Gevers D."/>
            <person name="Courvalin P."/>
            <person name="Lambert T."/>
            <person name="Walker B."/>
            <person name="Young S.K."/>
            <person name="Zeng Q."/>
            <person name="Gargeya S."/>
            <person name="Fitzgerald M."/>
            <person name="Haas B."/>
            <person name="Abouelleil A."/>
            <person name="Alvarado L."/>
            <person name="Arachchi H.M."/>
            <person name="Berlin A.M."/>
            <person name="Chapman S.B."/>
            <person name="Dewar J."/>
            <person name="Goldberg J."/>
            <person name="Griggs A."/>
            <person name="Gujja S."/>
            <person name="Hansen M."/>
            <person name="Howarth C."/>
            <person name="Imamovic A."/>
            <person name="Larimer J."/>
            <person name="McCowan C."/>
            <person name="Murphy C."/>
            <person name="Neiman D."/>
            <person name="Pearson M."/>
            <person name="Priest M."/>
            <person name="Roberts A."/>
            <person name="Saif S."/>
            <person name="Shea T."/>
            <person name="Sisk P."/>
            <person name="Sykes S."/>
            <person name="Wortman J."/>
            <person name="Nusbaum C."/>
            <person name="Birren B."/>
        </authorList>
    </citation>
    <scope>NUCLEOTIDE SEQUENCE [LARGE SCALE GENOMIC DNA]</scope>
    <source>
        <strain evidence="5 6">90A8</strain>
    </source>
</reference>
<keyword evidence="3" id="KW-0732">Signal</keyword>
<evidence type="ECO:0000313" key="5">
    <source>
        <dbReference type="EMBL" id="ENZ05344.1"/>
    </source>
</evidence>
<name>A0A0E2HF00_9FIRM</name>
<feature type="compositionally biased region" description="Low complexity" evidence="1">
    <location>
        <begin position="39"/>
        <end position="49"/>
    </location>
</feature>
<feature type="compositionally biased region" description="Acidic residues" evidence="1">
    <location>
        <begin position="224"/>
        <end position="262"/>
    </location>
</feature>
<dbReference type="Proteomes" id="UP000013085">
    <property type="component" value="Unassembled WGS sequence"/>
</dbReference>
<evidence type="ECO:0000256" key="3">
    <source>
        <dbReference type="SAM" id="SignalP"/>
    </source>
</evidence>
<organism evidence="5 6">
    <name type="scientific">[Clostridium] clostridioforme 90A8</name>
    <dbReference type="NCBI Taxonomy" id="999408"/>
    <lineage>
        <taxon>Bacteria</taxon>
        <taxon>Bacillati</taxon>
        <taxon>Bacillota</taxon>
        <taxon>Clostridia</taxon>
        <taxon>Lachnospirales</taxon>
        <taxon>Lachnospiraceae</taxon>
        <taxon>Enterocloster</taxon>
    </lineage>
</organism>
<dbReference type="Pfam" id="PF14283">
    <property type="entry name" value="CD1107-like"/>
    <property type="match status" value="1"/>
</dbReference>